<keyword evidence="4" id="KW-1185">Reference proteome</keyword>
<keyword evidence="1" id="KW-0175">Coiled coil</keyword>
<proteinExistence type="predicted"/>
<keyword evidence="2" id="KW-0812">Transmembrane</keyword>
<feature type="transmembrane region" description="Helical" evidence="2">
    <location>
        <begin position="144"/>
        <end position="177"/>
    </location>
</feature>
<reference evidence="3 4" key="1">
    <citation type="submission" date="2023-02" db="EMBL/GenBank/DDBJ databases">
        <title>Entomopathogenic bacteria.</title>
        <authorList>
            <person name="Machado R.A."/>
        </authorList>
    </citation>
    <scope>NUCLEOTIDE SEQUENCE [LARGE SCALE GENOMIC DNA]</scope>
    <source>
        <strain evidence="3 4">XENO-2</strain>
    </source>
</reference>
<gene>
    <name evidence="3" type="ORF">PSI14_17375</name>
</gene>
<name>A0ABT5LVU7_9GAMM</name>
<keyword evidence="2" id="KW-0472">Membrane</keyword>
<evidence type="ECO:0000256" key="1">
    <source>
        <dbReference type="SAM" id="Coils"/>
    </source>
</evidence>
<protein>
    <submittedName>
        <fullName evidence="3">Uncharacterized protein</fullName>
    </submittedName>
</protein>
<dbReference type="EMBL" id="JAQRFN010000033">
    <property type="protein sequence ID" value="MDC9598558.1"/>
    <property type="molecule type" value="Genomic_DNA"/>
</dbReference>
<dbReference type="Proteomes" id="UP001220225">
    <property type="component" value="Unassembled WGS sequence"/>
</dbReference>
<keyword evidence="2" id="KW-1133">Transmembrane helix</keyword>
<evidence type="ECO:0000256" key="2">
    <source>
        <dbReference type="SAM" id="Phobius"/>
    </source>
</evidence>
<feature type="coiled-coil region" evidence="1">
    <location>
        <begin position="83"/>
        <end position="114"/>
    </location>
</feature>
<accession>A0ABT5LVU7</accession>
<evidence type="ECO:0000313" key="4">
    <source>
        <dbReference type="Proteomes" id="UP001220225"/>
    </source>
</evidence>
<sequence length="327" mass="35870">MHNVTTKVLKMKFQKLFPEYAVPLDKAKTQEEIYSLREMFLAQAQANLRSLLQKNNIQLTDGDLYPPIALTNELYNTLINTTGNDIEEQIKLLLENLQELKDLENKEEDLLAAQMLLGGMIGISDLSVAEVIKKVMAGSPEFAAAVAGIHVATASVIISIITIAVISIIIPIIYFVVKPAACIVIVINELDKEINFKDDFNVHGKPVLHTQNIKISPAKKEDKIFVSGLVSTEKKEGALVGTQYGFTYTYDGIDISFGVSCPLTDIPLIGGKNACYCDIGSSSQDVAQQVGDNESQEWVVAKNSIKASITCNSPQGSHAFYVARIYR</sequence>
<dbReference type="RefSeq" id="WP_273577118.1">
    <property type="nucleotide sequence ID" value="NZ_JAQRFN010000033.1"/>
</dbReference>
<evidence type="ECO:0000313" key="3">
    <source>
        <dbReference type="EMBL" id="MDC9598558.1"/>
    </source>
</evidence>
<comment type="caution">
    <text evidence="3">The sequence shown here is derived from an EMBL/GenBank/DDBJ whole genome shotgun (WGS) entry which is preliminary data.</text>
</comment>
<organism evidence="3 4">
    <name type="scientific">Xenorhabdus anantnagensis</name>
    <dbReference type="NCBI Taxonomy" id="3025875"/>
    <lineage>
        <taxon>Bacteria</taxon>
        <taxon>Pseudomonadati</taxon>
        <taxon>Pseudomonadota</taxon>
        <taxon>Gammaproteobacteria</taxon>
        <taxon>Enterobacterales</taxon>
        <taxon>Morganellaceae</taxon>
        <taxon>Xenorhabdus</taxon>
    </lineage>
</organism>